<feature type="compositionally biased region" description="Polar residues" evidence="1">
    <location>
        <begin position="337"/>
        <end position="350"/>
    </location>
</feature>
<feature type="compositionally biased region" description="Pro residues" evidence="1">
    <location>
        <begin position="380"/>
        <end position="396"/>
    </location>
</feature>
<accession>A0ABN6Y5S9</accession>
<evidence type="ECO:0008006" key="4">
    <source>
        <dbReference type="Google" id="ProtNLM"/>
    </source>
</evidence>
<reference evidence="3" key="1">
    <citation type="journal article" date="2019" name="Int. J. Syst. Evol. Microbiol.">
        <title>The Global Catalogue of Microorganisms (GCM) 10K type strain sequencing project: providing services to taxonomists for standard genome sequencing and annotation.</title>
        <authorList>
            <consortium name="The Broad Institute Genomics Platform"/>
            <consortium name="The Broad Institute Genome Sequencing Center for Infectious Disease"/>
            <person name="Wu L."/>
            <person name="Ma J."/>
        </authorList>
    </citation>
    <scope>NUCLEOTIDE SEQUENCE [LARGE SCALE GENOMIC DNA]</scope>
    <source>
        <strain evidence="3">NBRC 108728</strain>
    </source>
</reference>
<organism evidence="2 3">
    <name type="scientific">Frondihabitans sucicola</name>
    <dbReference type="NCBI Taxonomy" id="1268041"/>
    <lineage>
        <taxon>Bacteria</taxon>
        <taxon>Bacillati</taxon>
        <taxon>Actinomycetota</taxon>
        <taxon>Actinomycetes</taxon>
        <taxon>Micrococcales</taxon>
        <taxon>Microbacteriaceae</taxon>
        <taxon>Frondihabitans</taxon>
    </lineage>
</organism>
<evidence type="ECO:0000313" key="3">
    <source>
        <dbReference type="Proteomes" id="UP001321486"/>
    </source>
</evidence>
<keyword evidence="2" id="KW-0614">Plasmid</keyword>
<dbReference type="EMBL" id="AP027733">
    <property type="protein sequence ID" value="BDZ52496.1"/>
    <property type="molecule type" value="Genomic_DNA"/>
</dbReference>
<gene>
    <name evidence="2" type="ORF">GCM10025867_47370</name>
</gene>
<feature type="region of interest" description="Disordered" evidence="1">
    <location>
        <begin position="337"/>
        <end position="410"/>
    </location>
</feature>
<proteinExistence type="predicted"/>
<protein>
    <recommendedName>
        <fullName evidence="4">Flavodoxin-like domain-containing protein</fullName>
    </recommendedName>
</protein>
<sequence length="410" mass="42169">MPRADRLFLYVSTEAGGEASQAAERITEMSANVEVLGEWTPIDANRLDDLDAVATWLLEAEWPAPQMPVASAEDEVLPVAPFTLPAPIMSAPVIDAPVEAVAPIQEAAEVSAEVVPPLAAPAMPQDAVELPLPAPAPQVQAPSATNTFLNMFGSPAAAAPTEEPLAARVSPSAQEAPNEAPAIAVDAAPAPVAEPLPAAYEPEIPTPSPIVPVPVSSVEPARVVAVEPESEPVSPVTESAPTPEPAPEREPAPEPEPLPAPEPIHDASAAPASILDFINLPRPATIPETIATTVDMTAPDDVAASDLSSPPEARPVEPAPAYVPLAPPVQADVIQPVTANTPESLPTSVATPGAEPDVTPVASTEFAAPEPNVASSLAPELPPVQAAPPSAHPPQWCPHSELKTSRSRPR</sequence>
<name>A0ABN6Y5S9_9MICO</name>
<feature type="region of interest" description="Disordered" evidence="1">
    <location>
        <begin position="226"/>
        <end position="270"/>
    </location>
</feature>
<dbReference type="Proteomes" id="UP001321486">
    <property type="component" value="Plasmid pNBRC108728a"/>
</dbReference>
<evidence type="ECO:0000256" key="1">
    <source>
        <dbReference type="SAM" id="MobiDB-lite"/>
    </source>
</evidence>
<evidence type="ECO:0000313" key="2">
    <source>
        <dbReference type="EMBL" id="BDZ52496.1"/>
    </source>
</evidence>
<feature type="compositionally biased region" description="Low complexity" evidence="1">
    <location>
        <begin position="226"/>
        <end position="241"/>
    </location>
</feature>
<keyword evidence="3" id="KW-1185">Reference proteome</keyword>
<geneLocation type="plasmid" evidence="2 3">
    <name>pNBRC108728a</name>
</geneLocation>
<feature type="region of interest" description="Disordered" evidence="1">
    <location>
        <begin position="291"/>
        <end position="323"/>
    </location>
</feature>